<dbReference type="GO" id="GO:0003841">
    <property type="term" value="F:1-acylglycerol-3-phosphate O-acyltransferase activity"/>
    <property type="evidence" value="ECO:0007669"/>
    <property type="project" value="TreeGrafter"/>
</dbReference>
<feature type="region of interest" description="Disordered" evidence="3">
    <location>
        <begin position="184"/>
        <end position="206"/>
    </location>
</feature>
<organism evidence="5 6">
    <name type="scientific">Deinococcus arcticus</name>
    <dbReference type="NCBI Taxonomy" id="2136176"/>
    <lineage>
        <taxon>Bacteria</taxon>
        <taxon>Thermotogati</taxon>
        <taxon>Deinococcota</taxon>
        <taxon>Deinococci</taxon>
        <taxon>Deinococcales</taxon>
        <taxon>Deinococcaceae</taxon>
        <taxon>Deinococcus</taxon>
    </lineage>
</organism>
<dbReference type="PANTHER" id="PTHR10434:SF9">
    <property type="entry name" value="PHOSPHOLIPID_GLYCEROL ACYLTRANSFERASE DOMAIN-CONTAINING PROTEIN"/>
    <property type="match status" value="1"/>
</dbReference>
<dbReference type="PANTHER" id="PTHR10434">
    <property type="entry name" value="1-ACYL-SN-GLYCEROL-3-PHOSPHATE ACYLTRANSFERASE"/>
    <property type="match status" value="1"/>
</dbReference>
<dbReference type="GO" id="GO:0006654">
    <property type="term" value="P:phosphatidic acid biosynthetic process"/>
    <property type="evidence" value="ECO:0007669"/>
    <property type="project" value="TreeGrafter"/>
</dbReference>
<keyword evidence="1 5" id="KW-0808">Transferase</keyword>
<comment type="caution">
    <text evidence="5">The sequence shown here is derived from an EMBL/GenBank/DDBJ whole genome shotgun (WGS) entry which is preliminary data.</text>
</comment>
<dbReference type="InterPro" id="IPR002123">
    <property type="entry name" value="Plipid/glycerol_acylTrfase"/>
</dbReference>
<dbReference type="OrthoDB" id="9803035at2"/>
<proteinExistence type="predicted"/>
<feature type="domain" description="Phospholipid/glycerol acyltransferase" evidence="4">
    <location>
        <begin position="42"/>
        <end position="149"/>
    </location>
</feature>
<evidence type="ECO:0000259" key="4">
    <source>
        <dbReference type="SMART" id="SM00563"/>
    </source>
</evidence>
<evidence type="ECO:0000313" key="5">
    <source>
        <dbReference type="EMBL" id="PTA66573.1"/>
    </source>
</evidence>
<dbReference type="SMART" id="SM00563">
    <property type="entry name" value="PlsC"/>
    <property type="match status" value="1"/>
</dbReference>
<evidence type="ECO:0000256" key="1">
    <source>
        <dbReference type="ARBA" id="ARBA00022679"/>
    </source>
</evidence>
<sequence length="206" mass="22581">MSPLWPGRQPTFGSRLAVWALRLMGWEAVLAPPPGLKCVGAVAPHTHNADFWPGIFWTWATRAPARFVAKRELFFFPVGVFMRAAGGLALDRRRAGGNFVDAVVGIIEREDEIMLAIAPEGTRSRGDYWKTGFYYMALEAQVPIAVTVLDWGRRRVGIVGYVTPTGNLEADFAQIRVHLQGVRGHTPANETPAFPRPASAGGPSRT</sequence>
<evidence type="ECO:0000256" key="3">
    <source>
        <dbReference type="SAM" id="MobiDB-lite"/>
    </source>
</evidence>
<dbReference type="RefSeq" id="WP_107139373.1">
    <property type="nucleotide sequence ID" value="NZ_PYSV01000025.1"/>
</dbReference>
<dbReference type="EMBL" id="PYSV01000025">
    <property type="protein sequence ID" value="PTA66573.1"/>
    <property type="molecule type" value="Genomic_DNA"/>
</dbReference>
<dbReference type="SUPFAM" id="SSF69593">
    <property type="entry name" value="Glycerol-3-phosphate (1)-acyltransferase"/>
    <property type="match status" value="1"/>
</dbReference>
<keyword evidence="2 5" id="KW-0012">Acyltransferase</keyword>
<dbReference type="Pfam" id="PF01553">
    <property type="entry name" value="Acyltransferase"/>
    <property type="match status" value="1"/>
</dbReference>
<protein>
    <submittedName>
        <fullName evidence="5">Glycerol acyltransferase</fullName>
    </submittedName>
</protein>
<evidence type="ECO:0000313" key="6">
    <source>
        <dbReference type="Proteomes" id="UP000240317"/>
    </source>
</evidence>
<name>A0A2T3W480_9DEIO</name>
<dbReference type="Proteomes" id="UP000240317">
    <property type="component" value="Unassembled WGS sequence"/>
</dbReference>
<gene>
    <name evidence="5" type="ORF">C8263_17215</name>
</gene>
<reference evidence="5 6" key="1">
    <citation type="submission" date="2018-03" db="EMBL/GenBank/DDBJ databases">
        <title>Draft genome of Deinococcus sp. OD32.</title>
        <authorList>
            <person name="Wang X.-P."/>
            <person name="Du Z.-J."/>
        </authorList>
    </citation>
    <scope>NUCLEOTIDE SEQUENCE [LARGE SCALE GENOMIC DNA]</scope>
    <source>
        <strain evidence="5 6">OD32</strain>
    </source>
</reference>
<evidence type="ECO:0000256" key="2">
    <source>
        <dbReference type="ARBA" id="ARBA00023315"/>
    </source>
</evidence>
<keyword evidence="6" id="KW-1185">Reference proteome</keyword>
<dbReference type="AlphaFoldDB" id="A0A2T3W480"/>
<accession>A0A2T3W480</accession>